<evidence type="ECO:0000256" key="4">
    <source>
        <dbReference type="ARBA" id="ARBA00022692"/>
    </source>
</evidence>
<evidence type="ECO:0000256" key="7">
    <source>
        <dbReference type="SAM" id="Phobius"/>
    </source>
</evidence>
<feature type="transmembrane region" description="Helical" evidence="7">
    <location>
        <begin position="12"/>
        <end position="40"/>
    </location>
</feature>
<name>A0A0A3ZAB2_9GAMM</name>
<dbReference type="InterPro" id="IPR050833">
    <property type="entry name" value="Poly_Biosynth_Transport"/>
</dbReference>
<dbReference type="RefSeq" id="WP_034887643.1">
    <property type="nucleotide sequence ID" value="NZ_JRUQ01000006.1"/>
</dbReference>
<feature type="transmembrane region" description="Helical" evidence="7">
    <location>
        <begin position="177"/>
        <end position="198"/>
    </location>
</feature>
<reference evidence="8 9" key="1">
    <citation type="submission" date="2014-10" db="EMBL/GenBank/DDBJ databases">
        <title>Genome sequence of Erwinia typographi M043b.</title>
        <authorList>
            <person name="Chan K.-G."/>
            <person name="Tan W.-S."/>
        </authorList>
    </citation>
    <scope>NUCLEOTIDE SEQUENCE [LARGE SCALE GENOMIC DNA]</scope>
    <source>
        <strain evidence="8 9">M043b</strain>
    </source>
</reference>
<feature type="transmembrane region" description="Helical" evidence="7">
    <location>
        <begin position="46"/>
        <end position="65"/>
    </location>
</feature>
<dbReference type="Proteomes" id="UP000030351">
    <property type="component" value="Unassembled WGS sequence"/>
</dbReference>
<dbReference type="CDD" id="cd13127">
    <property type="entry name" value="MATE_tuaB_like"/>
    <property type="match status" value="1"/>
</dbReference>
<evidence type="ECO:0000256" key="6">
    <source>
        <dbReference type="ARBA" id="ARBA00023136"/>
    </source>
</evidence>
<dbReference type="eggNOG" id="COG2244">
    <property type="taxonomic scope" value="Bacteria"/>
</dbReference>
<evidence type="ECO:0000313" key="8">
    <source>
        <dbReference type="EMBL" id="KGT95835.1"/>
    </source>
</evidence>
<evidence type="ECO:0000256" key="3">
    <source>
        <dbReference type="ARBA" id="ARBA00022475"/>
    </source>
</evidence>
<dbReference type="OrthoDB" id="8538786at2"/>
<keyword evidence="4 7" id="KW-0812">Transmembrane</keyword>
<feature type="transmembrane region" description="Helical" evidence="7">
    <location>
        <begin position="367"/>
        <end position="390"/>
    </location>
</feature>
<dbReference type="GO" id="GO:0005886">
    <property type="term" value="C:plasma membrane"/>
    <property type="evidence" value="ECO:0007669"/>
    <property type="project" value="UniProtKB-SubCell"/>
</dbReference>
<comment type="similarity">
    <text evidence="2">Belongs to the polysaccharide synthase family.</text>
</comment>
<feature type="transmembrane region" description="Helical" evidence="7">
    <location>
        <begin position="151"/>
        <end position="171"/>
    </location>
</feature>
<gene>
    <name evidence="8" type="ORF">NG99_01455</name>
</gene>
<keyword evidence="9" id="KW-1185">Reference proteome</keyword>
<feature type="transmembrane region" description="Helical" evidence="7">
    <location>
        <begin position="334"/>
        <end position="355"/>
    </location>
</feature>
<feature type="transmembrane region" description="Helical" evidence="7">
    <location>
        <begin position="86"/>
        <end position="106"/>
    </location>
</feature>
<dbReference type="AlphaFoldDB" id="A0A0A3ZAB2"/>
<feature type="transmembrane region" description="Helical" evidence="7">
    <location>
        <begin position="396"/>
        <end position="413"/>
    </location>
</feature>
<evidence type="ECO:0000256" key="2">
    <source>
        <dbReference type="ARBA" id="ARBA00007430"/>
    </source>
</evidence>
<accession>A0A0A3ZAB2</accession>
<proteinExistence type="inferred from homology"/>
<dbReference type="STRING" id="371042.NG99_01455"/>
<dbReference type="PANTHER" id="PTHR30250:SF10">
    <property type="entry name" value="LIPOPOLYSACCHARIDE BIOSYNTHESIS PROTEIN WZXC"/>
    <property type="match status" value="1"/>
</dbReference>
<organism evidence="8 9">
    <name type="scientific">Erwinia typographi</name>
    <dbReference type="NCBI Taxonomy" id="371042"/>
    <lineage>
        <taxon>Bacteria</taxon>
        <taxon>Pseudomonadati</taxon>
        <taxon>Pseudomonadota</taxon>
        <taxon>Gammaproteobacteria</taxon>
        <taxon>Enterobacterales</taxon>
        <taxon>Erwiniaceae</taxon>
        <taxon>Erwinia</taxon>
    </lineage>
</organism>
<keyword evidence="3" id="KW-1003">Cell membrane</keyword>
<feature type="transmembrane region" description="Helical" evidence="7">
    <location>
        <begin position="425"/>
        <end position="442"/>
    </location>
</feature>
<feature type="transmembrane region" description="Helical" evidence="7">
    <location>
        <begin position="236"/>
        <end position="254"/>
    </location>
</feature>
<feature type="transmembrane region" description="Helical" evidence="7">
    <location>
        <begin position="448"/>
        <end position="469"/>
    </location>
</feature>
<evidence type="ECO:0000256" key="1">
    <source>
        <dbReference type="ARBA" id="ARBA00004651"/>
    </source>
</evidence>
<sequence length="491" mass="54628">MATENNPNKHRASLASGAIWSLLSNLFSQIITFVIFLVLARLLSPHLYGVLSVAIMVTLFFRTVFYDSIATAIVRKKEPSVEDYNSAFLLCNLIAVPGVIVVYVLADFFERVMGIEGLATVVRGTCIIIVTSGLSRTHEAWLTHNMQFKALAIRSVISITLGGIVGIYFAWKGMGVTALVLQQVVTNVSATVILWITIPWKPSMQYSKQSMKELLSYSKHVALSGFTNFMNQNSDIAFISYFLGSSASGIYFAGKRIVNTVNTVLSFALSRISLPAFSRLRDQLPEFRKRYLNAVFITISATAPAFIGLSYLSYDLTLQLLGIKWIESVPVMQIVSFAGFITSIGYYNNSVMFALDKPNWQAKLTMLYAISNVVAFLIFVKYGIIAVALAFTLRTILLYPISVWCAITLLNITWRQYMAEITKPILGSLLMCVFLWGVDSLLKLESGWLKISVDIILGGAFYLVFTLVFTRKDKLGVFFSMANKLKVKKAA</sequence>
<dbReference type="EMBL" id="JRUQ01000006">
    <property type="protein sequence ID" value="KGT95835.1"/>
    <property type="molecule type" value="Genomic_DNA"/>
</dbReference>
<dbReference type="PANTHER" id="PTHR30250">
    <property type="entry name" value="PST FAMILY PREDICTED COLANIC ACID TRANSPORTER"/>
    <property type="match status" value="1"/>
</dbReference>
<comment type="caution">
    <text evidence="8">The sequence shown here is derived from an EMBL/GenBank/DDBJ whole genome shotgun (WGS) entry which is preliminary data.</text>
</comment>
<comment type="subcellular location">
    <subcellularLocation>
        <location evidence="1">Cell membrane</location>
        <topology evidence="1">Multi-pass membrane protein</topology>
    </subcellularLocation>
</comment>
<evidence type="ECO:0000256" key="5">
    <source>
        <dbReference type="ARBA" id="ARBA00022989"/>
    </source>
</evidence>
<keyword evidence="5 7" id="KW-1133">Transmembrane helix</keyword>
<protein>
    <submittedName>
        <fullName evidence="8">Polysaccharide biosynthesis protein</fullName>
    </submittedName>
</protein>
<feature type="transmembrane region" description="Helical" evidence="7">
    <location>
        <begin position="292"/>
        <end position="314"/>
    </location>
</feature>
<dbReference type="Pfam" id="PF13440">
    <property type="entry name" value="Polysacc_synt_3"/>
    <property type="match status" value="1"/>
</dbReference>
<evidence type="ECO:0000313" key="9">
    <source>
        <dbReference type="Proteomes" id="UP000030351"/>
    </source>
</evidence>
<keyword evidence="6 7" id="KW-0472">Membrane</keyword>